<feature type="compositionally biased region" description="Polar residues" evidence="1">
    <location>
        <begin position="141"/>
        <end position="161"/>
    </location>
</feature>
<feature type="compositionally biased region" description="Basic residues" evidence="1">
    <location>
        <begin position="171"/>
        <end position="181"/>
    </location>
</feature>
<name>A0A8H7DAS4_9AGAR</name>
<sequence length="181" mass="20341">MSRPQNPEYADPVIREPSPASSVGTQYGPDRTSLSDDELDQFAFERKWEDRLDLRRATKEEELADADPLFPRPSTHVEERVLFERIVRNLRMKVEELEENELFEQTMLRGSQAALEEETIPKDIDSLMLSMMGGGSGSSRAIPNTSGNATVTDGPWNQTGLNRYEGGAAPKRTKVKGKSRK</sequence>
<protein>
    <submittedName>
        <fullName evidence="2">Uncharacterized protein</fullName>
    </submittedName>
</protein>
<keyword evidence="3" id="KW-1185">Reference proteome</keyword>
<proteinExistence type="predicted"/>
<evidence type="ECO:0000256" key="1">
    <source>
        <dbReference type="SAM" id="MobiDB-lite"/>
    </source>
</evidence>
<evidence type="ECO:0000313" key="2">
    <source>
        <dbReference type="EMBL" id="KAF7364886.1"/>
    </source>
</evidence>
<dbReference type="OrthoDB" id="3227715at2759"/>
<comment type="caution">
    <text evidence="2">The sequence shown here is derived from an EMBL/GenBank/DDBJ whole genome shotgun (WGS) entry which is preliminary data.</text>
</comment>
<organism evidence="2 3">
    <name type="scientific">Mycena venus</name>
    <dbReference type="NCBI Taxonomy" id="2733690"/>
    <lineage>
        <taxon>Eukaryota</taxon>
        <taxon>Fungi</taxon>
        <taxon>Dikarya</taxon>
        <taxon>Basidiomycota</taxon>
        <taxon>Agaricomycotina</taxon>
        <taxon>Agaricomycetes</taxon>
        <taxon>Agaricomycetidae</taxon>
        <taxon>Agaricales</taxon>
        <taxon>Marasmiineae</taxon>
        <taxon>Mycenaceae</taxon>
        <taxon>Mycena</taxon>
    </lineage>
</organism>
<feature type="region of interest" description="Disordered" evidence="1">
    <location>
        <begin position="1"/>
        <end position="38"/>
    </location>
</feature>
<dbReference type="EMBL" id="JACAZI010000003">
    <property type="protein sequence ID" value="KAF7364886.1"/>
    <property type="molecule type" value="Genomic_DNA"/>
</dbReference>
<dbReference type="AlphaFoldDB" id="A0A8H7DAS4"/>
<gene>
    <name evidence="2" type="ORF">MVEN_00359100</name>
</gene>
<dbReference type="Proteomes" id="UP000620124">
    <property type="component" value="Unassembled WGS sequence"/>
</dbReference>
<evidence type="ECO:0000313" key="3">
    <source>
        <dbReference type="Proteomes" id="UP000620124"/>
    </source>
</evidence>
<accession>A0A8H7DAS4</accession>
<feature type="region of interest" description="Disordered" evidence="1">
    <location>
        <begin position="130"/>
        <end position="181"/>
    </location>
</feature>
<reference evidence="2" key="1">
    <citation type="submission" date="2020-05" db="EMBL/GenBank/DDBJ databases">
        <title>Mycena genomes resolve the evolution of fungal bioluminescence.</title>
        <authorList>
            <person name="Tsai I.J."/>
        </authorList>
    </citation>
    <scope>NUCLEOTIDE SEQUENCE</scope>
    <source>
        <strain evidence="2">CCC161011</strain>
    </source>
</reference>